<dbReference type="EMBL" id="KQ964358">
    <property type="protein sequence ID" value="KXJ84679.1"/>
    <property type="molecule type" value="Genomic_DNA"/>
</dbReference>
<gene>
    <name evidence="1" type="ORF">Micbo1qcDRAFT_170041</name>
</gene>
<dbReference type="Proteomes" id="UP000070501">
    <property type="component" value="Unassembled WGS sequence"/>
</dbReference>
<organism evidence="1 2">
    <name type="scientific">Microdochium bolleyi</name>
    <dbReference type="NCBI Taxonomy" id="196109"/>
    <lineage>
        <taxon>Eukaryota</taxon>
        <taxon>Fungi</taxon>
        <taxon>Dikarya</taxon>
        <taxon>Ascomycota</taxon>
        <taxon>Pezizomycotina</taxon>
        <taxon>Sordariomycetes</taxon>
        <taxon>Xylariomycetidae</taxon>
        <taxon>Xylariales</taxon>
        <taxon>Microdochiaceae</taxon>
        <taxon>Microdochium</taxon>
    </lineage>
</organism>
<proteinExistence type="predicted"/>
<keyword evidence="2" id="KW-1185">Reference proteome</keyword>
<dbReference type="InParanoid" id="A0A136IJ69"/>
<sequence length="70" mass="7544">GYWVLRPRAGAVLPATHKSWKMTLLCVPGSILEEAVLLKIMTLTLFRAFSVPACLSAGVISCWQVQEGGA</sequence>
<dbReference type="AlphaFoldDB" id="A0A136IJ69"/>
<feature type="non-terminal residue" evidence="1">
    <location>
        <position position="1"/>
    </location>
</feature>
<evidence type="ECO:0000313" key="1">
    <source>
        <dbReference type="EMBL" id="KXJ84679.1"/>
    </source>
</evidence>
<name>A0A136IJ69_9PEZI</name>
<protein>
    <submittedName>
        <fullName evidence="1">Uncharacterized protein</fullName>
    </submittedName>
</protein>
<reference evidence="2" key="1">
    <citation type="submission" date="2016-02" db="EMBL/GenBank/DDBJ databases">
        <title>Draft genome sequence of Microdochium bolleyi, a fungal endophyte of beachgrass.</title>
        <authorList>
            <consortium name="DOE Joint Genome Institute"/>
            <person name="David A.S."/>
            <person name="May G."/>
            <person name="Haridas S."/>
            <person name="Lim J."/>
            <person name="Wang M."/>
            <person name="Labutti K."/>
            <person name="Lipzen A."/>
            <person name="Barry K."/>
            <person name="Grigoriev I.V."/>
        </authorList>
    </citation>
    <scope>NUCLEOTIDE SEQUENCE [LARGE SCALE GENOMIC DNA]</scope>
    <source>
        <strain evidence="2">J235TASD1</strain>
    </source>
</reference>
<accession>A0A136IJ69</accession>
<evidence type="ECO:0000313" key="2">
    <source>
        <dbReference type="Proteomes" id="UP000070501"/>
    </source>
</evidence>